<dbReference type="Pfam" id="PF12146">
    <property type="entry name" value="Hydrolase_4"/>
    <property type="match status" value="1"/>
</dbReference>
<organism evidence="2 3">
    <name type="scientific">Helicobacter mustelae (strain ATCC 43772 / CCUG 25715 / CIP 103759 / LMG 18044 / NCTC 12198 / R85-136P)</name>
    <name type="common">Campylobacter mustelae</name>
    <dbReference type="NCBI Taxonomy" id="679897"/>
    <lineage>
        <taxon>Bacteria</taxon>
        <taxon>Pseudomonadati</taxon>
        <taxon>Campylobacterota</taxon>
        <taxon>Epsilonproteobacteria</taxon>
        <taxon>Campylobacterales</taxon>
        <taxon>Helicobacteraceae</taxon>
        <taxon>Helicobacter</taxon>
    </lineage>
</organism>
<dbReference type="Proteomes" id="UP000001522">
    <property type="component" value="Chromosome"/>
</dbReference>
<dbReference type="AlphaFoldDB" id="D3UIX4"/>
<dbReference type="InterPro" id="IPR051044">
    <property type="entry name" value="MAG_DAG_Lipase"/>
</dbReference>
<dbReference type="KEGG" id="hms:HMU11940"/>
<dbReference type="HOGENOM" id="CLU_026209_1_0_7"/>
<protein>
    <submittedName>
        <fullName evidence="2">Putative hydrolase, alpha/beta fold family protein</fullName>
    </submittedName>
</protein>
<dbReference type="STRING" id="679897.HMU11940"/>
<keyword evidence="3" id="KW-1185">Reference proteome</keyword>
<dbReference type="eggNOG" id="COG2267">
    <property type="taxonomic scope" value="Bacteria"/>
</dbReference>
<dbReference type="PANTHER" id="PTHR11614">
    <property type="entry name" value="PHOSPHOLIPASE-RELATED"/>
    <property type="match status" value="1"/>
</dbReference>
<dbReference type="InterPro" id="IPR029058">
    <property type="entry name" value="AB_hydrolase_fold"/>
</dbReference>
<dbReference type="GO" id="GO:0016787">
    <property type="term" value="F:hydrolase activity"/>
    <property type="evidence" value="ECO:0007669"/>
    <property type="project" value="UniProtKB-KW"/>
</dbReference>
<dbReference type="SUPFAM" id="SSF53474">
    <property type="entry name" value="alpha/beta-Hydrolases"/>
    <property type="match status" value="1"/>
</dbReference>
<dbReference type="RefSeq" id="WP_013023518.1">
    <property type="nucleotide sequence ID" value="NC_013949.1"/>
</dbReference>
<proteinExistence type="predicted"/>
<evidence type="ECO:0000259" key="1">
    <source>
        <dbReference type="Pfam" id="PF12146"/>
    </source>
</evidence>
<dbReference type="InterPro" id="IPR022742">
    <property type="entry name" value="Hydrolase_4"/>
</dbReference>
<gene>
    <name evidence="2" type="ordered locus">HMU11940</name>
</gene>
<accession>D3UIX4</accession>
<keyword evidence="2" id="KW-0378">Hydrolase</keyword>
<reference evidence="2 3" key="1">
    <citation type="journal article" date="2010" name="BMC Genomics">
        <title>Comparative genomics and proteomics of Helicobacter mustelae, an ulcerogenic and carcinogenic gastric pathogen.</title>
        <authorList>
            <person name="O'Toole P.W."/>
            <person name="Snelling W.J."/>
            <person name="Canchaya C."/>
            <person name="Forde B.M."/>
            <person name="Hardie K.R."/>
            <person name="Josenhans C."/>
            <person name="Graham R.L.J."/>
            <person name="McMullan G."/>
            <person name="Parkhill J."/>
            <person name="Belda E."/>
            <person name="Bentley S.D."/>
        </authorList>
    </citation>
    <scope>NUCLEOTIDE SEQUENCE [LARGE SCALE GENOMIC DNA]</scope>
    <source>
        <strain evidence="3">ATCC 43772 / LMG 18044 / NCTC 12198 / 12198</strain>
    </source>
</reference>
<evidence type="ECO:0000313" key="3">
    <source>
        <dbReference type="Proteomes" id="UP000001522"/>
    </source>
</evidence>
<dbReference type="ESTHER" id="helm1-d3uix4">
    <property type="family name" value="Monoglyceridelipase_lysophospholip"/>
</dbReference>
<sequence length="314" mass="36075">MMRKLQSDFGNVIFDVYEPEHFNGYVVQIAHGMIEHRKRYVWLCQSLTREGFRVYINDHRGHGESIGGPVYLGEMGGDGFEKAMQDMKNLNDLIHEENPNAKVIMIGHSMGSLLARRYIQIYAPSIAMLVLTGSPSPVFLASFGARLCFSLQKIHLKRDLSALAQQLIFRFSLGKFNRHFRKTKPYSKSHWICSDISVVEAYDEDRKAHFLFTLNSFGNLFQGLDRVFSDYPKPLPCPRLPILMMSGLEDACGAFGRGVKKAYNHLRDQGFVDVDLKLYAHCRHEVFNEVGKEKYFADFLEWFHAHKPKDSQAL</sequence>
<dbReference type="EMBL" id="FN555004">
    <property type="protein sequence ID" value="CBG40449.1"/>
    <property type="molecule type" value="Genomic_DNA"/>
</dbReference>
<feature type="domain" description="Serine aminopeptidase S33" evidence="1">
    <location>
        <begin position="26"/>
        <end position="289"/>
    </location>
</feature>
<dbReference type="Gene3D" id="3.40.50.1820">
    <property type="entry name" value="alpha/beta hydrolase"/>
    <property type="match status" value="1"/>
</dbReference>
<name>D3UIX4_HELM1</name>
<evidence type="ECO:0000313" key="2">
    <source>
        <dbReference type="EMBL" id="CBG40449.1"/>
    </source>
</evidence>